<gene>
    <name evidence="1" type="ORF">MPC4_260066</name>
</gene>
<proteinExistence type="predicted"/>
<reference evidence="1 2" key="1">
    <citation type="submission" date="2019-05" db="EMBL/GenBank/DDBJ databases">
        <authorList>
            <person name="Farhan Ul Haque M."/>
        </authorList>
    </citation>
    <scope>NUCLEOTIDE SEQUENCE [LARGE SCALE GENOMIC DNA]</scope>
    <source>
        <strain evidence="1">2</strain>
    </source>
</reference>
<dbReference type="Proteomes" id="UP000485880">
    <property type="component" value="Unassembled WGS sequence"/>
</dbReference>
<name>A0A8B6M6G1_METTU</name>
<organism evidence="1 2">
    <name type="scientific">Methylocella tundrae</name>
    <dbReference type="NCBI Taxonomy" id="227605"/>
    <lineage>
        <taxon>Bacteria</taxon>
        <taxon>Pseudomonadati</taxon>
        <taxon>Pseudomonadota</taxon>
        <taxon>Alphaproteobacteria</taxon>
        <taxon>Hyphomicrobiales</taxon>
        <taxon>Beijerinckiaceae</taxon>
        <taxon>Methylocella</taxon>
    </lineage>
</organism>
<sequence>MPSGGAGLLLEDLSLDGEGAGRKFGVVGLDEERVEAAAMFDRPQGRSGDAKAELALQHVRDQRDVAKVRQETRPRLMVRMADQIAGLYGLAGQIAAAGHLASSSNSKRGALGGP</sequence>
<evidence type="ECO:0000313" key="2">
    <source>
        <dbReference type="Proteomes" id="UP000485880"/>
    </source>
</evidence>
<dbReference type="EMBL" id="CABFMQ020000083">
    <property type="protein sequence ID" value="VTZ50629.1"/>
    <property type="molecule type" value="Genomic_DNA"/>
</dbReference>
<comment type="caution">
    <text evidence="1">The sequence shown here is derived from an EMBL/GenBank/DDBJ whole genome shotgun (WGS) entry which is preliminary data.</text>
</comment>
<protein>
    <submittedName>
        <fullName evidence="1">Uncharacterized protein</fullName>
    </submittedName>
</protein>
<keyword evidence="2" id="KW-1185">Reference proteome</keyword>
<dbReference type="AlphaFoldDB" id="A0A8B6M6G1"/>
<accession>A0A8B6M6G1</accession>
<evidence type="ECO:0000313" key="1">
    <source>
        <dbReference type="EMBL" id="VTZ50629.1"/>
    </source>
</evidence>